<comment type="similarity">
    <text evidence="1">Belongs to the EPG5 family.</text>
</comment>
<evidence type="ECO:0000313" key="5">
    <source>
        <dbReference type="Proteomes" id="UP000759131"/>
    </source>
</evidence>
<evidence type="ECO:0000259" key="3">
    <source>
        <dbReference type="Pfam" id="PF26573"/>
    </source>
</evidence>
<dbReference type="InterPro" id="IPR058750">
    <property type="entry name" value="TPR_Epg5"/>
</dbReference>
<dbReference type="InterPro" id="IPR051436">
    <property type="entry name" value="Autophagy-related_EPG5"/>
</dbReference>
<evidence type="ECO:0000256" key="1">
    <source>
        <dbReference type="ARBA" id="ARBA00010948"/>
    </source>
</evidence>
<proteinExistence type="inferred from homology"/>
<dbReference type="OrthoDB" id="75419at2759"/>
<organism evidence="4">
    <name type="scientific">Medioppia subpectinata</name>
    <dbReference type="NCBI Taxonomy" id="1979941"/>
    <lineage>
        <taxon>Eukaryota</taxon>
        <taxon>Metazoa</taxon>
        <taxon>Ecdysozoa</taxon>
        <taxon>Arthropoda</taxon>
        <taxon>Chelicerata</taxon>
        <taxon>Arachnida</taxon>
        <taxon>Acari</taxon>
        <taxon>Acariformes</taxon>
        <taxon>Sarcoptiformes</taxon>
        <taxon>Oribatida</taxon>
        <taxon>Brachypylina</taxon>
        <taxon>Oppioidea</taxon>
        <taxon>Oppiidae</taxon>
        <taxon>Medioppia</taxon>
    </lineage>
</organism>
<dbReference type="EMBL" id="OC879284">
    <property type="protein sequence ID" value="CAD7641097.1"/>
    <property type="molecule type" value="Genomic_DNA"/>
</dbReference>
<keyword evidence="2" id="KW-0072">Autophagy</keyword>
<feature type="domain" description="Epg5-like TPR" evidence="3">
    <location>
        <begin position="446"/>
        <end position="591"/>
    </location>
</feature>
<dbReference type="PANTHER" id="PTHR31139">
    <property type="entry name" value="ECTOPIC P GRANULES PROTEIN 5 HOMOLOG"/>
    <property type="match status" value="1"/>
</dbReference>
<dbReference type="GO" id="GO:0097352">
    <property type="term" value="P:autophagosome maturation"/>
    <property type="evidence" value="ECO:0007669"/>
    <property type="project" value="TreeGrafter"/>
</dbReference>
<feature type="non-terminal residue" evidence="4">
    <location>
        <position position="594"/>
    </location>
</feature>
<evidence type="ECO:0000256" key="2">
    <source>
        <dbReference type="ARBA" id="ARBA00023006"/>
    </source>
</evidence>
<evidence type="ECO:0000313" key="4">
    <source>
        <dbReference type="EMBL" id="CAD7641097.1"/>
    </source>
</evidence>
<keyword evidence="5" id="KW-1185">Reference proteome</keyword>
<dbReference type="EMBL" id="CAJPIZ010024709">
    <property type="protein sequence ID" value="CAG2118553.1"/>
    <property type="molecule type" value="Genomic_DNA"/>
</dbReference>
<feature type="non-terminal residue" evidence="4">
    <location>
        <position position="1"/>
    </location>
</feature>
<dbReference type="Proteomes" id="UP000759131">
    <property type="component" value="Unassembled WGS sequence"/>
</dbReference>
<dbReference type="Pfam" id="PF26573">
    <property type="entry name" value="TPR_Epg5_2"/>
    <property type="match status" value="1"/>
</dbReference>
<protein>
    <recommendedName>
        <fullName evidence="3">Epg5-like TPR domain-containing protein</fullName>
    </recommendedName>
</protein>
<reference evidence="4" key="1">
    <citation type="submission" date="2020-11" db="EMBL/GenBank/DDBJ databases">
        <authorList>
            <person name="Tran Van P."/>
        </authorList>
    </citation>
    <scope>NUCLEOTIDE SEQUENCE</scope>
</reference>
<dbReference type="GO" id="GO:0005737">
    <property type="term" value="C:cytoplasm"/>
    <property type="evidence" value="ECO:0007669"/>
    <property type="project" value="TreeGrafter"/>
</dbReference>
<accession>A0A7R9LGF1</accession>
<dbReference type="PANTHER" id="PTHR31139:SF4">
    <property type="entry name" value="ECTOPIC P GRANULES PROTEIN 5 HOMOLOG"/>
    <property type="match status" value="1"/>
</dbReference>
<name>A0A7R9LGF1_9ACAR</name>
<sequence>YWKNKFQEVTVQYLFKEKLSSLTIFEISLQSPQLSDNMTEKGKHILVKLITRYNSLFKVLIRQLLEHDSNNEACVELFCELHIHVWNPDDDDIDLISEWLIAYPIEHLLNRIARIIFSRLNWSYDSRNKELFIEVEKHQKVAVDLFASLNSHSLMKTPKDCQNSNLKEFGSETLLSLAKSVNPNDFTKWVWNQLITLKVHSLELNDKEWDFLFDDKRDGNQEDGNTLKLNFDTLLIPIYFGQNKSMDKIIESLETLLTNQHNFPVIHLLYTLIPFHLKQYESLVSVPKLLNLLSQLITERTDDFVALIFRQLSKFCNKHNKLKLLICWTEMLFEVIGSILRTHANSWFSSGASRLQQIAYIFEKISVLLYLDQNLKELYFKYLTDNPFDIQSWKIPTSGWFSSVFSWGSKSNQKCEWITPFHLIYKQNASNVWLAWLFIQTDAIRFDKVWDQIVHEVNESSEVAIESLVKSICQKESHSAIPLPLLPINSWSTLAVNSVAKPPHVMEPFVWFKFFQLFFTCSDSCRSVGQTFISDEKRKKLIVKLNNLIDFHHKQWLKSEPNDTLINTTDDELTKLYRAYILWLEDSQLHEVFV</sequence>
<dbReference type="AlphaFoldDB" id="A0A7R9LGF1"/>
<gene>
    <name evidence="4" type="ORF">OSB1V03_LOCUS18504</name>
</gene>